<organism evidence="1 2">
    <name type="scientific">Calothrix parietina FACHB-288</name>
    <dbReference type="NCBI Taxonomy" id="2692896"/>
    <lineage>
        <taxon>Bacteria</taxon>
        <taxon>Bacillati</taxon>
        <taxon>Cyanobacteriota</taxon>
        <taxon>Cyanophyceae</taxon>
        <taxon>Nostocales</taxon>
        <taxon>Calotrichaceae</taxon>
        <taxon>Calothrix</taxon>
    </lineage>
</organism>
<proteinExistence type="predicted"/>
<name>A0ABR8A200_9CYAN</name>
<evidence type="ECO:0000313" key="2">
    <source>
        <dbReference type="Proteomes" id="UP000658514"/>
    </source>
</evidence>
<dbReference type="Proteomes" id="UP000658514">
    <property type="component" value="Unassembled WGS sequence"/>
</dbReference>
<dbReference type="Pfam" id="PF19458">
    <property type="entry name" value="DUF5995"/>
    <property type="match status" value="1"/>
</dbReference>
<evidence type="ECO:0000313" key="1">
    <source>
        <dbReference type="EMBL" id="MBD2193937.1"/>
    </source>
</evidence>
<comment type="caution">
    <text evidence="1">The sequence shown here is derived from an EMBL/GenBank/DDBJ whole genome shotgun (WGS) entry which is preliminary data.</text>
</comment>
<reference evidence="1 2" key="1">
    <citation type="journal article" date="2020" name="ISME J.">
        <title>Comparative genomics reveals insights into cyanobacterial evolution and habitat adaptation.</title>
        <authorList>
            <person name="Chen M.Y."/>
            <person name="Teng W.K."/>
            <person name="Zhao L."/>
            <person name="Hu C.X."/>
            <person name="Zhou Y.K."/>
            <person name="Han B.P."/>
            <person name="Song L.R."/>
            <person name="Shu W.S."/>
        </authorList>
    </citation>
    <scope>NUCLEOTIDE SEQUENCE [LARGE SCALE GENOMIC DNA]</scope>
    <source>
        <strain evidence="1 2">FACHB-288</strain>
    </source>
</reference>
<accession>A0ABR8A200</accession>
<dbReference type="InterPro" id="IPR046037">
    <property type="entry name" value="DUF5995"/>
</dbReference>
<protein>
    <submittedName>
        <fullName evidence="1">Uncharacterized protein</fullName>
    </submittedName>
</protein>
<sequence>MLAKNTDEVIQYLDNIIAEAIAERSRRGFFAALYRQVTLKVKIGIKHGFFDDSARMEEFTTQFANRYFRALDDYQKNIKSTRSWQLTFDAVQKPDLLILQHLLLAINSHINLDLGIVAAKLCPGEKIHTLRDDFIKINAILNDLLEPTEMVLGQMSPLIEILDRFGGRKDEIIFNFSIRKARQAAWNHAKILAYQTPEIQQDIITVIDSKVSFLGRAIANPNRTFDRVVELIKKSESDDTVAIINALNTIVK</sequence>
<gene>
    <name evidence="1" type="ORF">H6G24_00315</name>
</gene>
<dbReference type="EMBL" id="JACJQH010000001">
    <property type="protein sequence ID" value="MBD2193937.1"/>
    <property type="molecule type" value="Genomic_DNA"/>
</dbReference>
<dbReference type="RefSeq" id="WP_190538313.1">
    <property type="nucleotide sequence ID" value="NZ_CAWPNO010000001.1"/>
</dbReference>
<keyword evidence="2" id="KW-1185">Reference proteome</keyword>